<comment type="caution">
    <text evidence="10">The sequence shown here is derived from an EMBL/GenBank/DDBJ whole genome shotgun (WGS) entry which is preliminary data.</text>
</comment>
<evidence type="ECO:0000256" key="6">
    <source>
        <dbReference type="ARBA" id="ARBA00023235"/>
    </source>
</evidence>
<dbReference type="OrthoDB" id="433738at2759"/>
<evidence type="ECO:0000256" key="5">
    <source>
        <dbReference type="ARBA" id="ARBA00023110"/>
    </source>
</evidence>
<dbReference type="Gene3D" id="1.25.40.10">
    <property type="entry name" value="Tetratricopeptide repeat domain"/>
    <property type="match status" value="1"/>
</dbReference>
<evidence type="ECO:0000256" key="3">
    <source>
        <dbReference type="ARBA" id="ARBA00022737"/>
    </source>
</evidence>
<dbReference type="FunFam" id="3.10.50.40:FF:000025">
    <property type="entry name" value="Peptidylprolyl isomerase"/>
    <property type="match status" value="1"/>
</dbReference>
<evidence type="ECO:0000259" key="9">
    <source>
        <dbReference type="PROSITE" id="PS50059"/>
    </source>
</evidence>
<evidence type="ECO:0000256" key="1">
    <source>
        <dbReference type="ARBA" id="ARBA00000971"/>
    </source>
</evidence>
<dbReference type="EMBL" id="JACMRX010000001">
    <property type="protein sequence ID" value="KAF7998337.1"/>
    <property type="molecule type" value="Genomic_DNA"/>
</dbReference>
<keyword evidence="4 8" id="KW-0802">TPR repeat</keyword>
<evidence type="ECO:0000256" key="2">
    <source>
        <dbReference type="ARBA" id="ARBA00013194"/>
    </source>
</evidence>
<dbReference type="EC" id="5.2.1.8" evidence="2 7"/>
<keyword evidence="3" id="KW-0677">Repeat</keyword>
<gene>
    <name evidence="10" type="ORF">HCN44_009735</name>
</gene>
<dbReference type="Pfam" id="PF00254">
    <property type="entry name" value="FKBP_C"/>
    <property type="match status" value="2"/>
</dbReference>
<keyword evidence="5 7" id="KW-0697">Rotamase</keyword>
<dbReference type="PANTHER" id="PTHR46512:SF9">
    <property type="entry name" value="PEPTIDYLPROLYL ISOMERASE"/>
    <property type="match status" value="1"/>
</dbReference>
<dbReference type="Proteomes" id="UP000639338">
    <property type="component" value="Unassembled WGS sequence"/>
</dbReference>
<sequence>MAVDISPAKDGGVMKEILKEGEGDETPKAGCKVHVHYTGTLLDGTKFDSSRDRNKAFCFNLGKGEVIKAWDIGVASMKKGEIAMLTCASEYAYGKRGSPPKIPADATLKFEVEVIGWNFEDISPQQDGSIMKYELVAGDDDTTSPSDTSLVNVHLIGKYNDKIFEERDVQFNLGEGEAHGVIESVEKSLKKFHQGEKSLLKIKSKYAFGKNGNAEFNIPADADIEYIVELKNFEKGIAAWSLEPAEKIEQAKIFKDKSTNYFKAGKLRLAIKMCKKIIEFIESGDWEDDIKTERDNVLLSGYLNLALYYLKATKYLEAKQNCDKALEINSNNEKALFRRGLAQLELASPEEAIKDFNKVLQIEPKNGAAVKQIAICNNLIKQNLAKEKKLYANMFEKFAQRDKQREEEILRQQPDVMKGTLGEWGQEERPGGRDATAFEKENPNILMLNANGTGEFKNM</sequence>
<dbReference type="InterPro" id="IPR050754">
    <property type="entry name" value="FKBP4/5/8-like"/>
</dbReference>
<accession>A0A834Y5N8</accession>
<keyword evidence="11" id="KW-1185">Reference proteome</keyword>
<proteinExistence type="predicted"/>
<dbReference type="AlphaFoldDB" id="A0A834Y5N8"/>
<dbReference type="FunFam" id="3.10.50.40:FF:000013">
    <property type="entry name" value="Peptidylprolyl isomerase"/>
    <property type="match status" value="1"/>
</dbReference>
<dbReference type="Pfam" id="PF13181">
    <property type="entry name" value="TPR_8"/>
    <property type="match status" value="2"/>
</dbReference>
<dbReference type="InterPro" id="IPR011990">
    <property type="entry name" value="TPR-like_helical_dom_sf"/>
</dbReference>
<dbReference type="InterPro" id="IPR001179">
    <property type="entry name" value="PPIase_FKBP_dom"/>
</dbReference>
<reference evidence="10 11" key="1">
    <citation type="submission" date="2020-08" db="EMBL/GenBank/DDBJ databases">
        <title>Aphidius gifuensis genome sequencing and assembly.</title>
        <authorList>
            <person name="Du Z."/>
        </authorList>
    </citation>
    <scope>NUCLEOTIDE SEQUENCE [LARGE SCALE GENOMIC DNA]</scope>
    <source>
        <strain evidence="10">YNYX2018</strain>
        <tissue evidence="10">Adults</tissue>
    </source>
</reference>
<organism evidence="10 11">
    <name type="scientific">Aphidius gifuensis</name>
    <name type="common">Parasitoid wasp</name>
    <dbReference type="NCBI Taxonomy" id="684658"/>
    <lineage>
        <taxon>Eukaryota</taxon>
        <taxon>Metazoa</taxon>
        <taxon>Ecdysozoa</taxon>
        <taxon>Arthropoda</taxon>
        <taxon>Hexapoda</taxon>
        <taxon>Insecta</taxon>
        <taxon>Pterygota</taxon>
        <taxon>Neoptera</taxon>
        <taxon>Endopterygota</taxon>
        <taxon>Hymenoptera</taxon>
        <taxon>Apocrita</taxon>
        <taxon>Ichneumonoidea</taxon>
        <taxon>Braconidae</taxon>
        <taxon>Aphidiinae</taxon>
        <taxon>Aphidius</taxon>
    </lineage>
</organism>
<dbReference type="PROSITE" id="PS50059">
    <property type="entry name" value="FKBP_PPIASE"/>
    <property type="match status" value="2"/>
</dbReference>
<name>A0A834Y5N8_APHGI</name>
<dbReference type="InterPro" id="IPR019734">
    <property type="entry name" value="TPR_rpt"/>
</dbReference>
<comment type="catalytic activity">
    <reaction evidence="1 7">
        <text>[protein]-peptidylproline (omega=180) = [protein]-peptidylproline (omega=0)</text>
        <dbReference type="Rhea" id="RHEA:16237"/>
        <dbReference type="Rhea" id="RHEA-COMP:10747"/>
        <dbReference type="Rhea" id="RHEA-COMP:10748"/>
        <dbReference type="ChEBI" id="CHEBI:83833"/>
        <dbReference type="ChEBI" id="CHEBI:83834"/>
        <dbReference type="EC" id="5.2.1.8"/>
    </reaction>
</comment>
<dbReference type="SUPFAM" id="SSF48452">
    <property type="entry name" value="TPR-like"/>
    <property type="match status" value="1"/>
</dbReference>
<protein>
    <recommendedName>
        <fullName evidence="2 7">peptidylprolyl isomerase</fullName>
        <ecNumber evidence="2 7">5.2.1.8</ecNumber>
    </recommendedName>
</protein>
<feature type="repeat" description="TPR" evidence="8">
    <location>
        <begin position="333"/>
        <end position="366"/>
    </location>
</feature>
<dbReference type="SUPFAM" id="SSF54534">
    <property type="entry name" value="FKBP-like"/>
    <property type="match status" value="2"/>
</dbReference>
<evidence type="ECO:0000256" key="7">
    <source>
        <dbReference type="PROSITE-ProRule" id="PRU00277"/>
    </source>
</evidence>
<dbReference type="Gene3D" id="3.10.50.40">
    <property type="match status" value="2"/>
</dbReference>
<feature type="repeat" description="TPR" evidence="8">
    <location>
        <begin position="299"/>
        <end position="332"/>
    </location>
</feature>
<dbReference type="PANTHER" id="PTHR46512">
    <property type="entry name" value="PEPTIDYLPROLYL ISOMERASE"/>
    <property type="match status" value="1"/>
</dbReference>
<dbReference type="GO" id="GO:0003755">
    <property type="term" value="F:peptidyl-prolyl cis-trans isomerase activity"/>
    <property type="evidence" value="ECO:0007669"/>
    <property type="project" value="UniProtKB-KW"/>
</dbReference>
<keyword evidence="6 7" id="KW-0413">Isomerase</keyword>
<dbReference type="PROSITE" id="PS50005">
    <property type="entry name" value="TPR"/>
    <property type="match status" value="2"/>
</dbReference>
<evidence type="ECO:0000256" key="8">
    <source>
        <dbReference type="PROSITE-ProRule" id="PRU00339"/>
    </source>
</evidence>
<evidence type="ECO:0000313" key="10">
    <source>
        <dbReference type="EMBL" id="KAF7998337.1"/>
    </source>
</evidence>
<evidence type="ECO:0000256" key="4">
    <source>
        <dbReference type="ARBA" id="ARBA00022803"/>
    </source>
</evidence>
<feature type="domain" description="PPIase FKBP-type" evidence="9">
    <location>
        <begin position="30"/>
        <end position="118"/>
    </location>
</feature>
<evidence type="ECO:0000313" key="11">
    <source>
        <dbReference type="Proteomes" id="UP000639338"/>
    </source>
</evidence>
<dbReference type="InterPro" id="IPR046357">
    <property type="entry name" value="PPIase_dom_sf"/>
</dbReference>
<feature type="domain" description="PPIase FKBP-type" evidence="9">
    <location>
        <begin position="148"/>
        <end position="234"/>
    </location>
</feature>
<dbReference type="SMART" id="SM00028">
    <property type="entry name" value="TPR"/>
    <property type="match status" value="3"/>
</dbReference>